<dbReference type="SMART" id="SM00487">
    <property type="entry name" value="DEXDc"/>
    <property type="match status" value="1"/>
</dbReference>
<evidence type="ECO:0000256" key="1">
    <source>
        <dbReference type="ARBA" id="ARBA00022741"/>
    </source>
</evidence>
<dbReference type="InParanoid" id="A0A7L9FK25"/>
<evidence type="ECO:0000256" key="2">
    <source>
        <dbReference type="ARBA" id="ARBA00022801"/>
    </source>
</evidence>
<dbReference type="InterPro" id="IPR027417">
    <property type="entry name" value="P-loop_NTPase"/>
</dbReference>
<dbReference type="Pfam" id="PF00271">
    <property type="entry name" value="Helicase_C"/>
    <property type="match status" value="1"/>
</dbReference>
<sequence length="455" mass="52046">MTCFSPVGVVELLWDRGTILIEGDPPREALGFAVFDPRVKKYRCMAIHYSRLKRVLEEKGIPFEDRVMQPACSKVEAKVKPELRHYQREALEAWLRYRRGVIVMPTGAGKTFVAIAAIAELSTPAMVVVPTVELVEQWRRRLSRYFPGKVGAWYGEEKEENCLLVTTYDSAYLSVEALGPKYPFLVFDEVHHLPSESYRQIAELSPAPYRLGLTATPERSDNLHALLDELVGPVVYEMRVSEASGRYLAEFEVEVVKVRLGEEEEEEYRRLEKIYLEYIRRKNLKFKSPAEFRKLVMLSGRDPGARRALEAWVRMRSILFNSESKVNAVADILARHRGDKILIFTEYTSLARAVSERYLIPLITHDTSSEERRIVLEGFRTGVFRAIVTGKVLDEGIDVPDVNVVVILGGTSSRRQFIQRIGRALRLKPGKAKIYEVVTASTREVAASRRRRRDI</sequence>
<proteinExistence type="predicted"/>
<dbReference type="GO" id="GO:0004386">
    <property type="term" value="F:helicase activity"/>
    <property type="evidence" value="ECO:0007669"/>
    <property type="project" value="UniProtKB-KW"/>
</dbReference>
<feature type="domain" description="Helicase C-terminal" evidence="6">
    <location>
        <begin position="325"/>
        <end position="455"/>
    </location>
</feature>
<dbReference type="Gene3D" id="3.40.50.300">
    <property type="entry name" value="P-loop containing nucleotide triphosphate hydrolases"/>
    <property type="match status" value="2"/>
</dbReference>
<dbReference type="InterPro" id="IPR050615">
    <property type="entry name" value="ATP-dep_DNA_Helicase"/>
</dbReference>
<dbReference type="GO" id="GO:0140097">
    <property type="term" value="F:catalytic activity, acting on DNA"/>
    <property type="evidence" value="ECO:0007669"/>
    <property type="project" value="UniProtKB-ARBA"/>
</dbReference>
<evidence type="ECO:0000256" key="4">
    <source>
        <dbReference type="ARBA" id="ARBA00022840"/>
    </source>
</evidence>
<keyword evidence="2" id="KW-0378">Hydrolase</keyword>
<dbReference type="InterPro" id="IPR001650">
    <property type="entry name" value="Helicase_C-like"/>
</dbReference>
<dbReference type="CDD" id="cd17926">
    <property type="entry name" value="DEXHc_RE"/>
    <property type="match status" value="1"/>
</dbReference>
<dbReference type="Proteomes" id="UP000594121">
    <property type="component" value="Chromosome"/>
</dbReference>
<evidence type="ECO:0000313" key="7">
    <source>
        <dbReference type="EMBL" id="QOJ79732.1"/>
    </source>
</evidence>
<dbReference type="InterPro" id="IPR014001">
    <property type="entry name" value="Helicase_ATP-bd"/>
</dbReference>
<accession>A0A7L9FK25</accession>
<evidence type="ECO:0000259" key="6">
    <source>
        <dbReference type="PROSITE" id="PS51194"/>
    </source>
</evidence>
<dbReference type="GO" id="GO:0016787">
    <property type="term" value="F:hydrolase activity"/>
    <property type="evidence" value="ECO:0007669"/>
    <property type="project" value="UniProtKB-KW"/>
</dbReference>
<dbReference type="Gene3D" id="3.40.1170.30">
    <property type="match status" value="1"/>
</dbReference>
<keyword evidence="4" id="KW-0067">ATP-binding</keyword>
<dbReference type="AlphaFoldDB" id="A0A7L9FK25"/>
<feature type="domain" description="Helicase ATP-binding" evidence="5">
    <location>
        <begin position="91"/>
        <end position="235"/>
    </location>
</feature>
<dbReference type="SMART" id="SM00490">
    <property type="entry name" value="HELICc"/>
    <property type="match status" value="1"/>
</dbReference>
<evidence type="ECO:0000256" key="3">
    <source>
        <dbReference type="ARBA" id="ARBA00022806"/>
    </source>
</evidence>
<protein>
    <submittedName>
        <fullName evidence="7">DEAD/DEAH box helicase family protein</fullName>
    </submittedName>
</protein>
<dbReference type="GO" id="GO:0005524">
    <property type="term" value="F:ATP binding"/>
    <property type="evidence" value="ECO:0007669"/>
    <property type="project" value="UniProtKB-KW"/>
</dbReference>
<dbReference type="KEGG" id="thel:IG193_01320"/>
<organism evidence="7 8">
    <name type="scientific">Infirmifilum lucidum</name>
    <dbReference type="NCBI Taxonomy" id="2776706"/>
    <lineage>
        <taxon>Archaea</taxon>
        <taxon>Thermoproteota</taxon>
        <taxon>Thermoprotei</taxon>
        <taxon>Thermofilales</taxon>
        <taxon>Thermofilaceae</taxon>
        <taxon>Infirmifilum</taxon>
    </lineage>
</organism>
<reference evidence="7 8" key="1">
    <citation type="submission" date="2020-10" db="EMBL/GenBank/DDBJ databases">
        <title>Thermofilum lucidum 3507LT sp. nov. a novel member of Thermofilaceae family isolated from Chile hot spring, and proposal of description order Thermofilales.</title>
        <authorList>
            <person name="Zayulina K.S."/>
            <person name="Elcheninov A.G."/>
            <person name="Toshchakov S.V."/>
            <person name="Kublanov I.V."/>
        </authorList>
    </citation>
    <scope>NUCLEOTIDE SEQUENCE [LARGE SCALE GENOMIC DNA]</scope>
    <source>
        <strain evidence="7 8">3507LT</strain>
    </source>
</reference>
<dbReference type="InterPro" id="IPR040699">
    <property type="entry name" value="XPB_DRD"/>
</dbReference>
<dbReference type="Pfam" id="PF18458">
    <property type="entry name" value="XPB_DRD"/>
    <property type="match status" value="1"/>
</dbReference>
<name>A0A7L9FK25_9CREN</name>
<dbReference type="InterPro" id="IPR006935">
    <property type="entry name" value="Helicase/UvrB_N"/>
</dbReference>
<dbReference type="PANTHER" id="PTHR11274">
    <property type="entry name" value="RAD25/XP-B DNA REPAIR HELICASE"/>
    <property type="match status" value="1"/>
</dbReference>
<dbReference type="PROSITE" id="PS51194">
    <property type="entry name" value="HELICASE_CTER"/>
    <property type="match status" value="1"/>
</dbReference>
<keyword evidence="3 7" id="KW-0347">Helicase</keyword>
<dbReference type="Pfam" id="PF04851">
    <property type="entry name" value="ResIII"/>
    <property type="match status" value="1"/>
</dbReference>
<gene>
    <name evidence="7" type="ORF">IG193_01320</name>
</gene>
<evidence type="ECO:0000259" key="5">
    <source>
        <dbReference type="PROSITE" id="PS51192"/>
    </source>
</evidence>
<dbReference type="SUPFAM" id="SSF52540">
    <property type="entry name" value="P-loop containing nucleoside triphosphate hydrolases"/>
    <property type="match status" value="2"/>
</dbReference>
<evidence type="ECO:0000313" key="8">
    <source>
        <dbReference type="Proteomes" id="UP000594121"/>
    </source>
</evidence>
<dbReference type="PANTHER" id="PTHR11274:SF0">
    <property type="entry name" value="GENERAL TRANSCRIPTION AND DNA REPAIR FACTOR IIH HELICASE SUBUNIT XPB"/>
    <property type="match status" value="1"/>
</dbReference>
<dbReference type="PROSITE" id="PS51192">
    <property type="entry name" value="HELICASE_ATP_BIND_1"/>
    <property type="match status" value="1"/>
</dbReference>
<dbReference type="EMBL" id="CP062310">
    <property type="protein sequence ID" value="QOJ79732.1"/>
    <property type="molecule type" value="Genomic_DNA"/>
</dbReference>
<dbReference type="GO" id="GO:0003677">
    <property type="term" value="F:DNA binding"/>
    <property type="evidence" value="ECO:0007669"/>
    <property type="project" value="InterPro"/>
</dbReference>
<dbReference type="FunCoup" id="A0A7L9FK25">
    <property type="interactions" value="28"/>
</dbReference>
<keyword evidence="1" id="KW-0547">Nucleotide-binding</keyword>
<keyword evidence="8" id="KW-1185">Reference proteome</keyword>